<keyword evidence="13" id="KW-1185">Reference proteome</keyword>
<organism evidence="12 13">
    <name type="scientific">Streptomyces hydrogenans</name>
    <dbReference type="NCBI Taxonomy" id="1873719"/>
    <lineage>
        <taxon>Bacteria</taxon>
        <taxon>Bacillati</taxon>
        <taxon>Actinomycetota</taxon>
        <taxon>Actinomycetes</taxon>
        <taxon>Kitasatosporales</taxon>
        <taxon>Streptomycetaceae</taxon>
        <taxon>Streptomyces</taxon>
    </lineage>
</organism>
<evidence type="ECO:0000259" key="11">
    <source>
        <dbReference type="PROSITE" id="PS50893"/>
    </source>
</evidence>
<name>A0ABQ3PC88_9ACTN</name>
<dbReference type="SUPFAM" id="SSF52540">
    <property type="entry name" value="P-loop containing nucleoside triphosphate hydrolases"/>
    <property type="match status" value="1"/>
</dbReference>
<evidence type="ECO:0000256" key="5">
    <source>
        <dbReference type="ARBA" id="ARBA00022840"/>
    </source>
</evidence>
<evidence type="ECO:0000256" key="9">
    <source>
        <dbReference type="ARBA" id="ARBA00049985"/>
    </source>
</evidence>
<sequence length="343" mass="36200">MPSSVMPMPTPSPGGGDGPLVPAAITATGLRKSYGDKVVLDGVDLHIPAGSVFALLGPNGAGKTTAVKILSTLVTPDAGQVRVAGHDLATDGHAVRAAIGVTGQFSAVDGLITGEENMLLMADLHHLSKREGRETAAELLARFDLVDAAKKPASTYSGGMKRRLDIAMTLVGAPRIIFLDEPTTGLDPRSRHTMWQIIRGLVADGVTVFLTTQYLEEADELADRIAVLNGGRIVAEGTADQLKRQIPGGHVRLRFTDPHAYRSASDTLQVATRDDEGLALQIPSGGTQRELRSLLDWLDSAGIEADELTVHTPDLDDVFFALTGSGKNPTVPGLPAQNQESAR</sequence>
<keyword evidence="2" id="KW-0813">Transport</keyword>
<dbReference type="InterPro" id="IPR027417">
    <property type="entry name" value="P-loop_NTPase"/>
</dbReference>
<evidence type="ECO:0000313" key="12">
    <source>
        <dbReference type="EMBL" id="GHI22629.1"/>
    </source>
</evidence>
<dbReference type="PROSITE" id="PS50893">
    <property type="entry name" value="ABC_TRANSPORTER_2"/>
    <property type="match status" value="1"/>
</dbReference>
<comment type="similarity">
    <text evidence="9">Belongs to the ABC transporter superfamily. Drug exporter-1 (DrugE1) (TC 3.A.1.105) family.</text>
</comment>
<keyword evidence="8" id="KW-0046">Antibiotic resistance</keyword>
<evidence type="ECO:0000256" key="6">
    <source>
        <dbReference type="ARBA" id="ARBA00022967"/>
    </source>
</evidence>
<keyword evidence="3" id="KW-1003">Cell membrane</keyword>
<feature type="domain" description="ABC transporter" evidence="11">
    <location>
        <begin position="25"/>
        <end position="255"/>
    </location>
</feature>
<evidence type="ECO:0000256" key="3">
    <source>
        <dbReference type="ARBA" id="ARBA00022475"/>
    </source>
</evidence>
<evidence type="ECO:0000256" key="10">
    <source>
        <dbReference type="SAM" id="MobiDB-lite"/>
    </source>
</evidence>
<keyword evidence="5 12" id="KW-0067">ATP-binding</keyword>
<keyword evidence="7" id="KW-0472">Membrane</keyword>
<accession>A0ABQ3PC88</accession>
<dbReference type="InterPro" id="IPR003439">
    <property type="entry name" value="ABC_transporter-like_ATP-bd"/>
</dbReference>
<evidence type="ECO:0000256" key="7">
    <source>
        <dbReference type="ARBA" id="ARBA00023136"/>
    </source>
</evidence>
<dbReference type="SMART" id="SM00382">
    <property type="entry name" value="AAA"/>
    <property type="match status" value="1"/>
</dbReference>
<dbReference type="InterPro" id="IPR003593">
    <property type="entry name" value="AAA+_ATPase"/>
</dbReference>
<dbReference type="PANTHER" id="PTHR42711:SF19">
    <property type="entry name" value="DOXORUBICIN RESISTANCE ATP-BINDING PROTEIN DRRA"/>
    <property type="match status" value="1"/>
</dbReference>
<dbReference type="NCBIfam" id="TIGR01188">
    <property type="entry name" value="drrA"/>
    <property type="match status" value="1"/>
</dbReference>
<keyword evidence="6" id="KW-1278">Translocase</keyword>
<dbReference type="PROSITE" id="PS00211">
    <property type="entry name" value="ABC_TRANSPORTER_1"/>
    <property type="match status" value="1"/>
</dbReference>
<dbReference type="InterPro" id="IPR005894">
    <property type="entry name" value="DrrA"/>
</dbReference>
<protein>
    <submittedName>
        <fullName evidence="12">Daunorubicin resistance protein DrrA family ABC transporter ATP-binding protein</fullName>
    </submittedName>
</protein>
<gene>
    <name evidence="12" type="ORF">Shyd_40000</name>
</gene>
<dbReference type="Gene3D" id="3.40.50.300">
    <property type="entry name" value="P-loop containing nucleotide triphosphate hydrolases"/>
    <property type="match status" value="1"/>
</dbReference>
<evidence type="ECO:0000256" key="1">
    <source>
        <dbReference type="ARBA" id="ARBA00004413"/>
    </source>
</evidence>
<dbReference type="GO" id="GO:0005524">
    <property type="term" value="F:ATP binding"/>
    <property type="evidence" value="ECO:0007669"/>
    <property type="project" value="UniProtKB-KW"/>
</dbReference>
<proteinExistence type="inferred from homology"/>
<dbReference type="InterPro" id="IPR017871">
    <property type="entry name" value="ABC_transporter-like_CS"/>
</dbReference>
<dbReference type="Proteomes" id="UP001052739">
    <property type="component" value="Unassembled WGS sequence"/>
</dbReference>
<evidence type="ECO:0000256" key="2">
    <source>
        <dbReference type="ARBA" id="ARBA00022448"/>
    </source>
</evidence>
<evidence type="ECO:0000256" key="4">
    <source>
        <dbReference type="ARBA" id="ARBA00022741"/>
    </source>
</evidence>
<keyword evidence="4" id="KW-0547">Nucleotide-binding</keyword>
<dbReference type="Pfam" id="PF00005">
    <property type="entry name" value="ABC_tran"/>
    <property type="match status" value="1"/>
</dbReference>
<reference evidence="12" key="1">
    <citation type="submission" date="2024-05" db="EMBL/GenBank/DDBJ databases">
        <title>Whole genome shotgun sequence of Streptomyces hydrogenans NBRC 13475.</title>
        <authorList>
            <person name="Komaki H."/>
            <person name="Tamura T."/>
        </authorList>
    </citation>
    <scope>NUCLEOTIDE SEQUENCE</scope>
    <source>
        <strain evidence="12">NBRC 13475</strain>
    </source>
</reference>
<dbReference type="InterPro" id="IPR050763">
    <property type="entry name" value="ABC_transporter_ATP-binding"/>
</dbReference>
<evidence type="ECO:0000313" key="13">
    <source>
        <dbReference type="Proteomes" id="UP001052739"/>
    </source>
</evidence>
<evidence type="ECO:0000256" key="8">
    <source>
        <dbReference type="ARBA" id="ARBA00023251"/>
    </source>
</evidence>
<dbReference type="PANTHER" id="PTHR42711">
    <property type="entry name" value="ABC TRANSPORTER ATP-BINDING PROTEIN"/>
    <property type="match status" value="1"/>
</dbReference>
<comment type="caution">
    <text evidence="12">The sequence shown here is derived from an EMBL/GenBank/DDBJ whole genome shotgun (WGS) entry which is preliminary data.</text>
</comment>
<dbReference type="EMBL" id="BNDW01000019">
    <property type="protein sequence ID" value="GHI22629.1"/>
    <property type="molecule type" value="Genomic_DNA"/>
</dbReference>
<comment type="subcellular location">
    <subcellularLocation>
        <location evidence="1">Cell membrane</location>
        <topology evidence="1">Peripheral membrane protein</topology>
        <orientation evidence="1">Cytoplasmic side</orientation>
    </subcellularLocation>
</comment>
<feature type="region of interest" description="Disordered" evidence="10">
    <location>
        <begin position="1"/>
        <end position="20"/>
    </location>
</feature>